<keyword evidence="8" id="KW-0784">Thiamine biosynthesis</keyword>
<evidence type="ECO:0000256" key="4">
    <source>
        <dbReference type="ARBA" id="ARBA00011738"/>
    </source>
</evidence>
<evidence type="ECO:0000256" key="7">
    <source>
        <dbReference type="ARBA" id="ARBA00022898"/>
    </source>
</evidence>
<feature type="domain" description="SsuA/THI5-like" evidence="13">
    <location>
        <begin position="54"/>
        <end position="260"/>
    </location>
</feature>
<evidence type="ECO:0000256" key="11">
    <source>
        <dbReference type="ARBA" id="ARBA00048179"/>
    </source>
</evidence>
<name>A0AA41YLI8_9PROT</name>
<accession>A0AA41YLI8</accession>
<protein>
    <recommendedName>
        <fullName evidence="10">Thiamine pyrimidine synthase</fullName>
    </recommendedName>
</protein>
<comment type="subunit">
    <text evidence="4">Homodimer.</text>
</comment>
<keyword evidence="6" id="KW-0479">Metal-binding</keyword>
<keyword evidence="12" id="KW-0732">Signal</keyword>
<feature type="signal peptide" evidence="12">
    <location>
        <begin position="1"/>
        <end position="37"/>
    </location>
</feature>
<dbReference type="Proteomes" id="UP001165679">
    <property type="component" value="Unassembled WGS sequence"/>
</dbReference>
<dbReference type="SUPFAM" id="SSF53850">
    <property type="entry name" value="Periplasmic binding protein-like II"/>
    <property type="match status" value="1"/>
</dbReference>
<evidence type="ECO:0000256" key="6">
    <source>
        <dbReference type="ARBA" id="ARBA00022723"/>
    </source>
</evidence>
<dbReference type="InterPro" id="IPR027939">
    <property type="entry name" value="NMT1/THI5"/>
</dbReference>
<evidence type="ECO:0000313" key="14">
    <source>
        <dbReference type="EMBL" id="MCW3476084.1"/>
    </source>
</evidence>
<dbReference type="Gene3D" id="3.40.190.10">
    <property type="entry name" value="Periplasmic binding protein-like II"/>
    <property type="match status" value="2"/>
</dbReference>
<sequence>MPTTGHERTQFGRRVLLKAGAALAGGAAISFSDTAAAATTTVNMQLGWLGGGNQIGEAVAQQLGYFEQEGLDCKIQAGGPNNDGIAIVASGRYELGQVSSSPSLMLAASQDIPIRCFAVSAQQHPYAFFSLKKNPVRTPADFRGKKVGIQATGAVLLRALLAKNNIDQKDVQIVIIGSEMTPLMTGQVDVVTGWLTNTTALKVIGADRVDLKLWDAGVRLYANPYYATTDTLTQRKDLLVRFLRAAGRGWAYTYANRDKAVELLIKQFPNLVAKDEREAVDVMLAHCFNANTMANGYGAMDPAIWQDQIALYSQLGQFAKRTPKVDEVMTLDILNATADVRPRIG</sequence>
<keyword evidence="5" id="KW-0808">Transferase</keyword>
<evidence type="ECO:0000256" key="12">
    <source>
        <dbReference type="SAM" id="SignalP"/>
    </source>
</evidence>
<dbReference type="RefSeq" id="WP_264714830.1">
    <property type="nucleotide sequence ID" value="NZ_JAPDNT010000015.1"/>
</dbReference>
<comment type="function">
    <text evidence="1">Responsible for the formation of the pyrimidine heterocycle in the thiamine biosynthesis pathway. Catalyzes the formation of hydroxymethylpyrimidine phosphate (HMP-P) from histidine and pyridoxal phosphate (PLP). The protein uses PLP and the active site histidine to form HMP-P, generating an inactive enzyme. The enzyme can only undergo a single turnover, which suggests it is a suicide enzyme.</text>
</comment>
<dbReference type="InterPro" id="IPR006311">
    <property type="entry name" value="TAT_signal"/>
</dbReference>
<dbReference type="GO" id="GO:0009228">
    <property type="term" value="P:thiamine biosynthetic process"/>
    <property type="evidence" value="ECO:0007669"/>
    <property type="project" value="UniProtKB-KW"/>
</dbReference>
<dbReference type="GO" id="GO:0016740">
    <property type="term" value="F:transferase activity"/>
    <property type="evidence" value="ECO:0007669"/>
    <property type="project" value="UniProtKB-KW"/>
</dbReference>
<comment type="catalytic activity">
    <reaction evidence="11">
        <text>N(6)-(pyridoxal phosphate)-L-lysyl-[4-amino-5-hydroxymethyl-2-methylpyrimidine phosphate synthase] + L-histidyl-[4-amino-5-hydroxymethyl-2-methylpyrimidine phosphate synthase] + 2 Fe(3+) + 4 H2O = L-lysyl-[4-amino-5-hydroxymethyl-2-methylpyrimidine phosphate synthase] + (2S)-2-amino-5-hydroxy-4-oxopentanoyl-[4-amino-5-hydroxymethyl-2-methylpyrimidine phosphate synthase] + 4-amino-2-methyl-5-(phosphooxymethyl)pyrimidine + 3-oxopropanoate + 2 Fe(2+) + 2 H(+)</text>
        <dbReference type="Rhea" id="RHEA:65756"/>
        <dbReference type="Rhea" id="RHEA-COMP:16892"/>
        <dbReference type="Rhea" id="RHEA-COMP:16893"/>
        <dbReference type="Rhea" id="RHEA-COMP:16894"/>
        <dbReference type="Rhea" id="RHEA-COMP:16895"/>
        <dbReference type="ChEBI" id="CHEBI:15377"/>
        <dbReference type="ChEBI" id="CHEBI:15378"/>
        <dbReference type="ChEBI" id="CHEBI:29033"/>
        <dbReference type="ChEBI" id="CHEBI:29034"/>
        <dbReference type="ChEBI" id="CHEBI:29969"/>
        <dbReference type="ChEBI" id="CHEBI:29979"/>
        <dbReference type="ChEBI" id="CHEBI:33190"/>
        <dbReference type="ChEBI" id="CHEBI:58354"/>
        <dbReference type="ChEBI" id="CHEBI:143915"/>
        <dbReference type="ChEBI" id="CHEBI:157692"/>
    </reaction>
    <physiologicalReaction direction="left-to-right" evidence="11">
        <dbReference type="Rhea" id="RHEA:65757"/>
    </physiologicalReaction>
</comment>
<dbReference type="PROSITE" id="PS51318">
    <property type="entry name" value="TAT"/>
    <property type="match status" value="1"/>
</dbReference>
<gene>
    <name evidence="14" type="ORF">OL599_16010</name>
</gene>
<comment type="pathway">
    <text evidence="2">Cofactor biosynthesis; thiamine diphosphate biosynthesis.</text>
</comment>
<dbReference type="Pfam" id="PF09084">
    <property type="entry name" value="NMT1"/>
    <property type="match status" value="1"/>
</dbReference>
<evidence type="ECO:0000256" key="8">
    <source>
        <dbReference type="ARBA" id="ARBA00022977"/>
    </source>
</evidence>
<evidence type="ECO:0000256" key="5">
    <source>
        <dbReference type="ARBA" id="ARBA00022679"/>
    </source>
</evidence>
<reference evidence="14" key="2">
    <citation type="submission" date="2022-10" db="EMBL/GenBank/DDBJ databases">
        <authorList>
            <person name="Trinh H.N."/>
        </authorList>
    </citation>
    <scope>NUCLEOTIDE SEQUENCE</scope>
    <source>
        <strain evidence="14">RN2-1</strain>
    </source>
</reference>
<feature type="chain" id="PRO_5041467351" description="Thiamine pyrimidine synthase" evidence="12">
    <location>
        <begin position="38"/>
        <end position="345"/>
    </location>
</feature>
<evidence type="ECO:0000256" key="9">
    <source>
        <dbReference type="ARBA" id="ARBA00023004"/>
    </source>
</evidence>
<comment type="caution">
    <text evidence="14">The sequence shown here is derived from an EMBL/GenBank/DDBJ whole genome shotgun (WGS) entry which is preliminary data.</text>
</comment>
<proteinExistence type="inferred from homology"/>
<evidence type="ECO:0000256" key="3">
    <source>
        <dbReference type="ARBA" id="ARBA00009406"/>
    </source>
</evidence>
<evidence type="ECO:0000256" key="2">
    <source>
        <dbReference type="ARBA" id="ARBA00004948"/>
    </source>
</evidence>
<evidence type="ECO:0000256" key="10">
    <source>
        <dbReference type="ARBA" id="ARBA00033171"/>
    </source>
</evidence>
<organism evidence="14 15">
    <name type="scientific">Limobrevibacterium gyesilva</name>
    <dbReference type="NCBI Taxonomy" id="2991712"/>
    <lineage>
        <taxon>Bacteria</taxon>
        <taxon>Pseudomonadati</taxon>
        <taxon>Pseudomonadota</taxon>
        <taxon>Alphaproteobacteria</taxon>
        <taxon>Acetobacterales</taxon>
        <taxon>Acetobacteraceae</taxon>
        <taxon>Limobrevibacterium</taxon>
    </lineage>
</organism>
<evidence type="ECO:0000259" key="13">
    <source>
        <dbReference type="Pfam" id="PF09084"/>
    </source>
</evidence>
<keyword evidence="9" id="KW-0408">Iron</keyword>
<dbReference type="PANTHER" id="PTHR31528">
    <property type="entry name" value="4-AMINO-5-HYDROXYMETHYL-2-METHYLPYRIMIDINE PHOSPHATE SYNTHASE THI11-RELATED"/>
    <property type="match status" value="1"/>
</dbReference>
<keyword evidence="7" id="KW-0663">Pyridoxal phosphate</keyword>
<evidence type="ECO:0000313" key="15">
    <source>
        <dbReference type="Proteomes" id="UP001165679"/>
    </source>
</evidence>
<dbReference type="PANTHER" id="PTHR31528:SF1">
    <property type="entry name" value="4-AMINO-5-HYDROXYMETHYL-2-METHYLPYRIMIDINE PHOSPHATE SYNTHASE THI11-RELATED"/>
    <property type="match status" value="1"/>
</dbReference>
<comment type="similarity">
    <text evidence="3">Belongs to the NMT1/THI5 family.</text>
</comment>
<keyword evidence="15" id="KW-1185">Reference proteome</keyword>
<dbReference type="GO" id="GO:0046872">
    <property type="term" value="F:metal ion binding"/>
    <property type="evidence" value="ECO:0007669"/>
    <property type="project" value="UniProtKB-KW"/>
</dbReference>
<dbReference type="EMBL" id="JAPDNT010000015">
    <property type="protein sequence ID" value="MCW3476084.1"/>
    <property type="molecule type" value="Genomic_DNA"/>
</dbReference>
<dbReference type="AlphaFoldDB" id="A0AA41YLI8"/>
<evidence type="ECO:0000256" key="1">
    <source>
        <dbReference type="ARBA" id="ARBA00003469"/>
    </source>
</evidence>
<reference evidence="14" key="1">
    <citation type="submission" date="2022-09" db="EMBL/GenBank/DDBJ databases">
        <title>Rhodovastum sp. nov. RN2-1 isolated from soil in Seongnam, South Korea.</title>
        <authorList>
            <person name="Le N.T."/>
        </authorList>
    </citation>
    <scope>NUCLEOTIDE SEQUENCE</scope>
    <source>
        <strain evidence="14">RN2-1</strain>
    </source>
</reference>
<dbReference type="InterPro" id="IPR015168">
    <property type="entry name" value="SsuA/THI5"/>
</dbReference>